<evidence type="ECO:0000313" key="2">
    <source>
        <dbReference type="Proteomes" id="UP000552097"/>
    </source>
</evidence>
<keyword evidence="2" id="KW-1185">Reference proteome</keyword>
<protein>
    <recommendedName>
        <fullName evidence="3">Acetoacetate decarboxylase</fullName>
    </recommendedName>
</protein>
<dbReference type="InterPro" id="IPR010451">
    <property type="entry name" value="Acetoacetate_decarboxylase"/>
</dbReference>
<dbReference type="Proteomes" id="UP000552097">
    <property type="component" value="Unassembled WGS sequence"/>
</dbReference>
<gene>
    <name evidence="1" type="ORF">F4560_001403</name>
</gene>
<dbReference type="InterPro" id="IPR023375">
    <property type="entry name" value="ADC_dom_sf"/>
</dbReference>
<dbReference type="PANTHER" id="PTHR40518">
    <property type="entry name" value="ACETOACETATE DECARBOXYLASE"/>
    <property type="match status" value="1"/>
</dbReference>
<dbReference type="PANTHER" id="PTHR40518:SF1">
    <property type="entry name" value="ACETOACETATE DECARBOXYLASE"/>
    <property type="match status" value="1"/>
</dbReference>
<reference evidence="1 2" key="1">
    <citation type="submission" date="2020-08" db="EMBL/GenBank/DDBJ databases">
        <title>Sequencing the genomes of 1000 actinobacteria strains.</title>
        <authorList>
            <person name="Klenk H.-P."/>
        </authorList>
    </citation>
    <scope>NUCLEOTIDE SEQUENCE [LARGE SCALE GENOMIC DNA]</scope>
    <source>
        <strain evidence="1 2">DSM 45486</strain>
    </source>
</reference>
<dbReference type="Pfam" id="PF06314">
    <property type="entry name" value="ADC"/>
    <property type="match status" value="1"/>
</dbReference>
<evidence type="ECO:0000313" key="1">
    <source>
        <dbReference type="EMBL" id="MBB5801635.1"/>
    </source>
</evidence>
<comment type="caution">
    <text evidence="1">The sequence shown here is derived from an EMBL/GenBank/DDBJ whole genome shotgun (WGS) entry which is preliminary data.</text>
</comment>
<proteinExistence type="predicted"/>
<sequence length="200" mass="21958">MVSYPPEPWVLHGRACLSVWSVPVTALPPLPVRPVTLSGRAVVGTAFVDYQPPGMVYRELVAAVLVRHGLRLGVSITRIWVDSAASRAGGRELWGIPKELAEFEWERGLTASARDVDGTIASVRAEPPRFGLWLPLMTSTWQAFGRGLARTPLRATGSVAPLRATWSVSPGGRLSWLRPHRPLVSVGIRGLRMKFGPRRR</sequence>
<dbReference type="RefSeq" id="WP_184917722.1">
    <property type="nucleotide sequence ID" value="NZ_JACHMO010000001.1"/>
</dbReference>
<name>A0A7W9HG64_9PSEU</name>
<evidence type="ECO:0008006" key="3">
    <source>
        <dbReference type="Google" id="ProtNLM"/>
    </source>
</evidence>
<organism evidence="1 2">
    <name type="scientific">Saccharothrix ecbatanensis</name>
    <dbReference type="NCBI Taxonomy" id="1105145"/>
    <lineage>
        <taxon>Bacteria</taxon>
        <taxon>Bacillati</taxon>
        <taxon>Actinomycetota</taxon>
        <taxon>Actinomycetes</taxon>
        <taxon>Pseudonocardiales</taxon>
        <taxon>Pseudonocardiaceae</taxon>
        <taxon>Saccharothrix</taxon>
    </lineage>
</organism>
<dbReference type="EMBL" id="JACHMO010000001">
    <property type="protein sequence ID" value="MBB5801635.1"/>
    <property type="molecule type" value="Genomic_DNA"/>
</dbReference>
<dbReference type="SUPFAM" id="SSF160104">
    <property type="entry name" value="Acetoacetate decarboxylase-like"/>
    <property type="match status" value="1"/>
</dbReference>
<dbReference type="GO" id="GO:0016829">
    <property type="term" value="F:lyase activity"/>
    <property type="evidence" value="ECO:0007669"/>
    <property type="project" value="InterPro"/>
</dbReference>
<dbReference type="Gene3D" id="2.40.400.10">
    <property type="entry name" value="Acetoacetate decarboxylase-like"/>
    <property type="match status" value="1"/>
</dbReference>
<accession>A0A7W9HG64</accession>
<dbReference type="AlphaFoldDB" id="A0A7W9HG64"/>